<proteinExistence type="predicted"/>
<dbReference type="SUPFAM" id="SSF54637">
    <property type="entry name" value="Thioesterase/thiol ester dehydrase-isomerase"/>
    <property type="match status" value="1"/>
</dbReference>
<dbReference type="Gene3D" id="3.10.129.10">
    <property type="entry name" value="Hotdog Thioesterase"/>
    <property type="match status" value="1"/>
</dbReference>
<dbReference type="RefSeq" id="WP_102995957.1">
    <property type="nucleotide sequence ID" value="NZ_CP025938.1"/>
</dbReference>
<dbReference type="EMBL" id="CP025938">
    <property type="protein sequence ID" value="AUS05975.1"/>
    <property type="molecule type" value="Genomic_DNA"/>
</dbReference>
<protein>
    <recommendedName>
        <fullName evidence="3">Hydroxymyristoyl-ACP dehydratase</fullName>
    </recommendedName>
</protein>
<dbReference type="AlphaFoldDB" id="A0A2I7SJ93"/>
<organism evidence="1 2">
    <name type="scientific">Pseudotamlana carrageenivorans</name>
    <dbReference type="NCBI Taxonomy" id="2069432"/>
    <lineage>
        <taxon>Bacteria</taxon>
        <taxon>Pseudomonadati</taxon>
        <taxon>Bacteroidota</taxon>
        <taxon>Flavobacteriia</taxon>
        <taxon>Flavobacteriales</taxon>
        <taxon>Flavobacteriaceae</taxon>
        <taxon>Pseudotamlana</taxon>
    </lineage>
</organism>
<dbReference type="OrthoDB" id="2922403at2"/>
<evidence type="ECO:0008006" key="3">
    <source>
        <dbReference type="Google" id="ProtNLM"/>
    </source>
</evidence>
<dbReference type="KEGG" id="taj:C1A40_11160"/>
<dbReference type="Proteomes" id="UP000236592">
    <property type="component" value="Chromosome"/>
</dbReference>
<dbReference type="InterPro" id="IPR016776">
    <property type="entry name" value="ApeP-like_dehydratase"/>
</dbReference>
<reference evidence="2" key="1">
    <citation type="submission" date="2018-01" db="EMBL/GenBank/DDBJ databases">
        <title>Complete genome of Tamlana sp. UJ94.</title>
        <authorList>
            <person name="Jung J."/>
            <person name="Chung D."/>
            <person name="Bae S.S."/>
            <person name="Baek K."/>
        </authorList>
    </citation>
    <scope>NUCLEOTIDE SEQUENCE [LARGE SCALE GENOMIC DNA]</scope>
    <source>
        <strain evidence="2">UJ94</strain>
    </source>
</reference>
<sequence length="145" mass="15883">MGTLQLPLRNIGHLIPQKWPFVMVDTLLQFSAEFVVSSFKVLEDNIFLKEGHLLEVGLIENMAQTVALHTGFDYSIKGAKAPIGYIGAIKKAEVYALPCLNDIITTKVNILHEFNGFTMVAVEVVNAHGEKLASAEMKTVIVADA</sequence>
<name>A0A2I7SJ93_9FLAO</name>
<keyword evidence="2" id="KW-1185">Reference proteome</keyword>
<accession>A0A2I7SJ93</accession>
<gene>
    <name evidence="1" type="ORF">C1A40_11160</name>
</gene>
<evidence type="ECO:0000313" key="2">
    <source>
        <dbReference type="Proteomes" id="UP000236592"/>
    </source>
</evidence>
<evidence type="ECO:0000313" key="1">
    <source>
        <dbReference type="EMBL" id="AUS05975.1"/>
    </source>
</evidence>
<dbReference type="Pfam" id="PF22817">
    <property type="entry name" value="ApeP-like"/>
    <property type="match status" value="1"/>
</dbReference>
<dbReference type="InterPro" id="IPR029069">
    <property type="entry name" value="HotDog_dom_sf"/>
</dbReference>